<dbReference type="Pfam" id="PF13450">
    <property type="entry name" value="NAD_binding_8"/>
    <property type="match status" value="1"/>
</dbReference>
<reference evidence="1" key="1">
    <citation type="submission" date="2020-10" db="EMBL/GenBank/DDBJ databases">
        <authorList>
            <person name="Castelo-Branco R."/>
            <person name="Eusebio N."/>
            <person name="Adriana R."/>
            <person name="Vieira A."/>
            <person name="Brugerolle De Fraissinette N."/>
            <person name="Rezende De Castro R."/>
            <person name="Schneider M.P."/>
            <person name="Vasconcelos V."/>
            <person name="Leao P.N."/>
        </authorList>
    </citation>
    <scope>NUCLEOTIDE SEQUENCE</scope>
    <source>
        <strain evidence="1">LEGE 12446</strain>
    </source>
</reference>
<dbReference type="InterPro" id="IPR036188">
    <property type="entry name" value="FAD/NAD-bd_sf"/>
</dbReference>
<keyword evidence="2" id="KW-1185">Reference proteome</keyword>
<organism evidence="1 2">
    <name type="scientific">Desmonostoc muscorum LEGE 12446</name>
    <dbReference type="NCBI Taxonomy" id="1828758"/>
    <lineage>
        <taxon>Bacteria</taxon>
        <taxon>Bacillati</taxon>
        <taxon>Cyanobacteriota</taxon>
        <taxon>Cyanophyceae</taxon>
        <taxon>Nostocales</taxon>
        <taxon>Nostocaceae</taxon>
        <taxon>Desmonostoc</taxon>
    </lineage>
</organism>
<dbReference type="EMBL" id="JADEXS010000009">
    <property type="protein sequence ID" value="MBE9021164.1"/>
    <property type="molecule type" value="Genomic_DNA"/>
</dbReference>
<gene>
    <name evidence="1" type="ORF">IQ276_01425</name>
</gene>
<protein>
    <submittedName>
        <fullName evidence="1">NAD(P)-binding protein</fullName>
    </submittedName>
</protein>
<dbReference type="InterPro" id="IPR050703">
    <property type="entry name" value="Flavin_MAO"/>
</dbReference>
<evidence type="ECO:0000313" key="2">
    <source>
        <dbReference type="Proteomes" id="UP000622533"/>
    </source>
</evidence>
<dbReference type="PANTHER" id="PTHR43563">
    <property type="entry name" value="AMINE OXIDASE"/>
    <property type="match status" value="1"/>
</dbReference>
<dbReference type="PANTHER" id="PTHR43563:SF1">
    <property type="entry name" value="AMINE OXIDASE [FLAVIN-CONTAINING] B"/>
    <property type="match status" value="1"/>
</dbReference>
<dbReference type="GO" id="GO:0016491">
    <property type="term" value="F:oxidoreductase activity"/>
    <property type="evidence" value="ECO:0007669"/>
    <property type="project" value="UniProtKB-ARBA"/>
</dbReference>
<accession>A0A8J7DDX1</accession>
<dbReference type="Proteomes" id="UP000622533">
    <property type="component" value="Unassembled WGS sequence"/>
</dbReference>
<dbReference type="SUPFAM" id="SSF51905">
    <property type="entry name" value="FAD/NAD(P)-binding domain"/>
    <property type="match status" value="1"/>
</dbReference>
<sequence length="718" mass="81331">MMSYAPVKRQKIAVLGGGMAALTAVFELTNQPDWQNHYEITVYQMGWRLGGKGASGRNLDANARIEEHGLHLLMGSYENTFQMMRHCYAELGRKAGTPLATWQDAFKPYNVVSLPEQVDNQWKLWINDLPVNNLLPGDGVPFPSVWGYVQTLVDYLVRQVQETLAALTAFWQDVPPENESQVSLQFPDWIQTLRQDMGLTVTHQRESAIAKLYLAQQIIQALPKDPQQHQKVQHQAIIWLLQNFCRWFGDFLGDLVKDNDKFRRYWVLAELSCIIACGLIQERVIFRGFDCLDDYDFREWLQRQGASNLTVNSAPVRGFYDLAFAYEDGDTERPNFAAGAFLRCFLRMNLSFRGAIFWKMQSGMGDTIFTPLYELLQQRGVKFQFFHRVKHLELSTDKQSIAAIYLGRQATVKGDTYNPLVDIKGLTCWPSAPLYEQLVEGEALQTKQINLESISTPWGDVEEKFLRVGEDFDVVLLGISIAAIKALGQELIAANPAWESMMENVKTVKTLALQLWLKPNLTQLGWSLQIPVMGGYEHPFNTWADMSHLLPQEDWPVLNSPANIAYFCGPLQENAVATNANAPALLSQETEQVRTTAVAWMEQHLPTLWPNMANKSDHSALNWNLLVDRQNRQGTERLDSQFWKANVEPTDRYVLSLKGSTCYRLQSDRSGFSNLYLTGDWTLNGINVGCIEATVVSGMQAARAIGGYAKTIIGETDF</sequence>
<dbReference type="Gene3D" id="3.50.50.60">
    <property type="entry name" value="FAD/NAD(P)-binding domain"/>
    <property type="match status" value="1"/>
</dbReference>
<dbReference type="AlphaFoldDB" id="A0A8J7DDX1"/>
<comment type="caution">
    <text evidence="1">The sequence shown here is derived from an EMBL/GenBank/DDBJ whole genome shotgun (WGS) entry which is preliminary data.</text>
</comment>
<evidence type="ECO:0000313" key="1">
    <source>
        <dbReference type="EMBL" id="MBE9021164.1"/>
    </source>
</evidence>
<proteinExistence type="predicted"/>
<name>A0A8J7DDX1_DESMC</name>